<evidence type="ECO:0000256" key="9">
    <source>
        <dbReference type="ARBA" id="ARBA00023157"/>
    </source>
</evidence>
<organism evidence="12 13">
    <name type="scientific">Scomber scombrus</name>
    <name type="common">Atlantic mackerel</name>
    <name type="synonym">Scomber vernalis</name>
    <dbReference type="NCBI Taxonomy" id="13677"/>
    <lineage>
        <taxon>Eukaryota</taxon>
        <taxon>Metazoa</taxon>
        <taxon>Chordata</taxon>
        <taxon>Craniata</taxon>
        <taxon>Vertebrata</taxon>
        <taxon>Euteleostomi</taxon>
        <taxon>Actinopterygii</taxon>
        <taxon>Neopterygii</taxon>
        <taxon>Teleostei</taxon>
        <taxon>Neoteleostei</taxon>
        <taxon>Acanthomorphata</taxon>
        <taxon>Pelagiaria</taxon>
        <taxon>Scombriformes</taxon>
        <taxon>Scombridae</taxon>
        <taxon>Scomber</taxon>
    </lineage>
</organism>
<dbReference type="GO" id="GO:0006644">
    <property type="term" value="P:phospholipid metabolic process"/>
    <property type="evidence" value="ECO:0007669"/>
    <property type="project" value="InterPro"/>
</dbReference>
<keyword evidence="13" id="KW-1185">Reference proteome</keyword>
<evidence type="ECO:0000313" key="12">
    <source>
        <dbReference type="EMBL" id="CAK6966719.1"/>
    </source>
</evidence>
<evidence type="ECO:0000256" key="7">
    <source>
        <dbReference type="ARBA" id="ARBA00022837"/>
    </source>
</evidence>
<evidence type="ECO:0000256" key="10">
    <source>
        <dbReference type="SAM" id="MobiDB-lite"/>
    </source>
</evidence>
<dbReference type="InterPro" id="IPR033113">
    <property type="entry name" value="PLA2_histidine"/>
</dbReference>
<feature type="region of interest" description="Disordered" evidence="10">
    <location>
        <begin position="587"/>
        <end position="614"/>
    </location>
</feature>
<dbReference type="InterPro" id="IPR036444">
    <property type="entry name" value="PLipase_A2_dom_sf"/>
</dbReference>
<dbReference type="InterPro" id="IPR016090">
    <property type="entry name" value="PLA2-like_dom"/>
</dbReference>
<dbReference type="FunFam" id="1.20.90.10:FF:000002">
    <property type="entry name" value="Phospholipase A2 group III"/>
    <property type="match status" value="1"/>
</dbReference>
<sequence length="848" mass="95359">MWSVFFVFLSYLDRNFVKGDFLSRALEAEKESKEMFSMINGTFCAKMSAVGENFLYQVSDGAEVVRSMVSPAGKLVNCSVIVNQMQVKSFMHECRLGLKEQRAGEHLETRFERMNEAKLMCREFKKKSERAGTVERNDDPDLQDNVLKRSKRGFTYPGTLWCGAGNMADNYDQLGEFADTDSCCRTHDHCPHVIHAFSTKYGHTNFKWHSICHCDCDKKLRGCLRKVNDTSSRIVGQAFFNVIGVPCFELAYEEQCAERHWYGVCKRYEKLPIAVLQDAVPYDFGGIDVIDELPIVPPEKKDSQKIDKEEKTESTTQSTMSGPEEPSLRNVVTAAEDFIKVLATVSTSQSSNTDSDKDETQSSEKKKRKNTGKKKKNKKRKGKGKGKGRKQKQKAGAVVKIEEGATVSPSGSKAEEIISLSNFISESHKHDQSSKIMNRVSDDEYALSRKEEPSNEVMKDEPAMDKEIVSITSPMTVQKKPVKTDKDAPTVSTEVVIPQKAESRWLRKGKRKKSKKIPFAPSEEVVLNIDQSVMTTKDNLSTVFVPAIITITPMTQAEQQKFGSDTENQPVVGTAGNPVVITDVKRNRSKERGVRDRRKKRRKVSSASPIVAPENSSADNLKVMTLSGALTVPSVPAMEHLVSHRPEIYGERMTVTVTALNPSFNVLRTQRSKQRGLRNRKRKTALPLSSENPLFPNSVEDVLHVLPTLHTTGALKSPITTASSRPTEGIGTHSEWRLFTTAIPFIITKRHGQTIRQQRKPRKKATPPVLHDKVSVPKQTAHTTMTFTTMPSKVTIPKELNFQRSENSKPFMTTWATPLSPIQLSIERAREQYSRKKRRKAAQSVRQQ</sequence>
<comment type="subcellular location">
    <subcellularLocation>
        <location evidence="2">Secreted</location>
    </subcellularLocation>
</comment>
<evidence type="ECO:0000256" key="4">
    <source>
        <dbReference type="ARBA" id="ARBA00022525"/>
    </source>
</evidence>
<dbReference type="GO" id="GO:0046872">
    <property type="term" value="F:metal ion binding"/>
    <property type="evidence" value="ECO:0007669"/>
    <property type="project" value="UniProtKB-KW"/>
</dbReference>
<proteinExistence type="predicted"/>
<feature type="region of interest" description="Disordered" evidence="10">
    <location>
        <begin position="751"/>
        <end position="770"/>
    </location>
</feature>
<feature type="compositionally biased region" description="Basic and acidic residues" evidence="10">
    <location>
        <begin position="354"/>
        <end position="364"/>
    </location>
</feature>
<evidence type="ECO:0000313" key="13">
    <source>
        <dbReference type="Proteomes" id="UP001314229"/>
    </source>
</evidence>
<keyword evidence="6" id="KW-0378">Hydrolase</keyword>
<feature type="compositionally biased region" description="Basic residues" evidence="10">
    <location>
        <begin position="365"/>
        <end position="393"/>
    </location>
</feature>
<comment type="cofactor">
    <cofactor evidence="1">
        <name>Ca(2+)</name>
        <dbReference type="ChEBI" id="CHEBI:29108"/>
    </cofactor>
</comment>
<gene>
    <name evidence="12" type="ORF">FSCOSCO3_A031086</name>
</gene>
<keyword evidence="7" id="KW-0106">Calcium</keyword>
<accession>A0AAV1P6V7</accession>
<dbReference type="EC" id="3.1.1.4" evidence="3"/>
<evidence type="ECO:0000256" key="2">
    <source>
        <dbReference type="ARBA" id="ARBA00004613"/>
    </source>
</evidence>
<feature type="region of interest" description="Disordered" evidence="10">
    <location>
        <begin position="346"/>
        <end position="414"/>
    </location>
</feature>
<name>A0AAV1P6V7_SCOSC</name>
<dbReference type="Gene3D" id="1.20.90.10">
    <property type="entry name" value="Phospholipase A2 domain"/>
    <property type="match status" value="1"/>
</dbReference>
<reference evidence="12 13" key="1">
    <citation type="submission" date="2024-01" db="EMBL/GenBank/DDBJ databases">
        <authorList>
            <person name="Alioto T."/>
            <person name="Alioto T."/>
            <person name="Gomez Garrido J."/>
        </authorList>
    </citation>
    <scope>NUCLEOTIDE SEQUENCE [LARGE SCALE GENOMIC DNA]</scope>
</reference>
<keyword evidence="8" id="KW-0443">Lipid metabolism</keyword>
<dbReference type="GO" id="GO:0050482">
    <property type="term" value="P:arachidonate secretion"/>
    <property type="evidence" value="ECO:0007669"/>
    <property type="project" value="InterPro"/>
</dbReference>
<dbReference type="PROSITE" id="PS00118">
    <property type="entry name" value="PA2_HIS"/>
    <property type="match status" value="1"/>
</dbReference>
<keyword evidence="9" id="KW-1015">Disulfide bond</keyword>
<dbReference type="GO" id="GO:0005576">
    <property type="term" value="C:extracellular region"/>
    <property type="evidence" value="ECO:0007669"/>
    <property type="project" value="UniProtKB-SubCell"/>
</dbReference>
<dbReference type="SUPFAM" id="SSF48619">
    <property type="entry name" value="Phospholipase A2, PLA2"/>
    <property type="match status" value="1"/>
</dbReference>
<comment type="caution">
    <text evidence="12">The sequence shown here is derived from an EMBL/GenBank/DDBJ whole genome shotgun (WGS) entry which is preliminary data.</text>
</comment>
<evidence type="ECO:0000256" key="5">
    <source>
        <dbReference type="ARBA" id="ARBA00022723"/>
    </source>
</evidence>
<evidence type="ECO:0000256" key="8">
    <source>
        <dbReference type="ARBA" id="ARBA00023098"/>
    </source>
</evidence>
<dbReference type="EMBL" id="CAWUFR010000095">
    <property type="protein sequence ID" value="CAK6966719.1"/>
    <property type="molecule type" value="Genomic_DNA"/>
</dbReference>
<feature type="region of interest" description="Disordered" evidence="10">
    <location>
        <begin position="298"/>
        <end position="329"/>
    </location>
</feature>
<feature type="domain" description="Phospholipase A2-like central" evidence="11">
    <location>
        <begin position="156"/>
        <end position="250"/>
    </location>
</feature>
<dbReference type="Proteomes" id="UP001314229">
    <property type="component" value="Unassembled WGS sequence"/>
</dbReference>
<feature type="compositionally biased region" description="Basic residues" evidence="10">
    <location>
        <begin position="751"/>
        <end position="765"/>
    </location>
</feature>
<evidence type="ECO:0000256" key="1">
    <source>
        <dbReference type="ARBA" id="ARBA00001913"/>
    </source>
</evidence>
<dbReference type="CDD" id="cd04704">
    <property type="entry name" value="PLA2_bee_venom_like"/>
    <property type="match status" value="1"/>
</dbReference>
<evidence type="ECO:0000256" key="3">
    <source>
        <dbReference type="ARBA" id="ARBA00013278"/>
    </source>
</evidence>
<dbReference type="Pfam" id="PF05826">
    <property type="entry name" value="Phospholip_A2_2"/>
    <property type="match status" value="1"/>
</dbReference>
<keyword evidence="5" id="KW-0479">Metal-binding</keyword>
<feature type="compositionally biased region" description="Basic and acidic residues" evidence="10">
    <location>
        <begin position="298"/>
        <end position="313"/>
    </location>
</feature>
<evidence type="ECO:0000259" key="11">
    <source>
        <dbReference type="Pfam" id="PF05826"/>
    </source>
</evidence>
<dbReference type="AlphaFoldDB" id="A0AAV1P6V7"/>
<dbReference type="PANTHER" id="PTHR12253">
    <property type="entry name" value="RH14732P"/>
    <property type="match status" value="1"/>
</dbReference>
<keyword evidence="4" id="KW-0964">Secreted</keyword>
<protein>
    <recommendedName>
        <fullName evidence="3">phospholipase A2</fullName>
        <ecNumber evidence="3">3.1.1.4</ecNumber>
    </recommendedName>
</protein>
<dbReference type="GO" id="GO:0004623">
    <property type="term" value="F:phospholipase A2 activity"/>
    <property type="evidence" value="ECO:0007669"/>
    <property type="project" value="UniProtKB-EC"/>
</dbReference>
<evidence type="ECO:0000256" key="6">
    <source>
        <dbReference type="ARBA" id="ARBA00022801"/>
    </source>
</evidence>
<feature type="compositionally biased region" description="Basic residues" evidence="10">
    <location>
        <begin position="595"/>
        <end position="604"/>
    </location>
</feature>